<evidence type="ECO:0000313" key="2">
    <source>
        <dbReference type="Proteomes" id="UP001267290"/>
    </source>
</evidence>
<dbReference type="Proteomes" id="UP001267290">
    <property type="component" value="Unassembled WGS sequence"/>
</dbReference>
<proteinExistence type="predicted"/>
<reference evidence="1 2" key="1">
    <citation type="submission" date="2023-07" db="EMBL/GenBank/DDBJ databases">
        <title>Sorghum-associated microbial communities from plants grown in Nebraska, USA.</title>
        <authorList>
            <person name="Schachtman D."/>
        </authorList>
    </citation>
    <scope>NUCLEOTIDE SEQUENCE [LARGE SCALE GENOMIC DNA]</scope>
    <source>
        <strain evidence="1 2">CC258</strain>
    </source>
</reference>
<evidence type="ECO:0000313" key="1">
    <source>
        <dbReference type="EMBL" id="MDR6551838.1"/>
    </source>
</evidence>
<accession>A0ABU1NWI2</accession>
<dbReference type="EMBL" id="JAVDSB010000004">
    <property type="protein sequence ID" value="MDR6551838.1"/>
    <property type="molecule type" value="Genomic_DNA"/>
</dbReference>
<comment type="caution">
    <text evidence="1">The sequence shown here is derived from an EMBL/GenBank/DDBJ whole genome shotgun (WGS) entry which is preliminary data.</text>
</comment>
<organism evidence="1 2">
    <name type="scientific">Paenibacillus qinlingensis</name>
    <dbReference type="NCBI Taxonomy" id="1837343"/>
    <lineage>
        <taxon>Bacteria</taxon>
        <taxon>Bacillati</taxon>
        <taxon>Bacillota</taxon>
        <taxon>Bacilli</taxon>
        <taxon>Bacillales</taxon>
        <taxon>Paenibacillaceae</taxon>
        <taxon>Paenibacillus</taxon>
    </lineage>
</organism>
<keyword evidence="2" id="KW-1185">Reference proteome</keyword>
<name>A0ABU1NWI2_9BACL</name>
<protein>
    <submittedName>
        <fullName evidence="1">Uncharacterized protein</fullName>
    </submittedName>
</protein>
<gene>
    <name evidence="1" type="ORF">J2736_003027</name>
</gene>
<sequence length="127" mass="15348">MGYCRLSGKEVHYKNIKKITPQGLYYEDEGDTLYIDFLECRKNFVNYVNSSNDFNITDLKEIESKCVAWRCMLQIEFFCEPRIKIIIPYKNTLWERITKRNSRRCSRIYLDLLYQIRDNGWSTFDLS</sequence>